<dbReference type="GO" id="GO:0004022">
    <property type="term" value="F:alcohol dehydrogenase (NAD+) activity"/>
    <property type="evidence" value="ECO:0007669"/>
    <property type="project" value="TreeGrafter"/>
</dbReference>
<evidence type="ECO:0000256" key="2">
    <source>
        <dbReference type="ARBA" id="ARBA00023002"/>
    </source>
</evidence>
<evidence type="ECO:0000259" key="5">
    <source>
        <dbReference type="Pfam" id="PF25137"/>
    </source>
</evidence>
<dbReference type="Gene3D" id="1.20.1090.10">
    <property type="entry name" value="Dehydroquinate synthase-like - alpha domain"/>
    <property type="match status" value="1"/>
</dbReference>
<dbReference type="Pfam" id="PF00465">
    <property type="entry name" value="Fe-ADH"/>
    <property type="match status" value="1"/>
</dbReference>
<dbReference type="InterPro" id="IPR001670">
    <property type="entry name" value="ADH_Fe/GldA"/>
</dbReference>
<feature type="non-terminal residue" evidence="6">
    <location>
        <position position="1"/>
    </location>
</feature>
<name>A0A381SVU2_9ZZZZ</name>
<feature type="domain" description="Alcohol dehydrogenase iron-type/glycerol dehydrogenase GldA" evidence="4">
    <location>
        <begin position="32"/>
        <end position="199"/>
    </location>
</feature>
<dbReference type="SUPFAM" id="SSF56796">
    <property type="entry name" value="Dehydroquinate synthase-like"/>
    <property type="match status" value="1"/>
</dbReference>
<dbReference type="PROSITE" id="PS00913">
    <property type="entry name" value="ADH_IRON_1"/>
    <property type="match status" value="1"/>
</dbReference>
<sequence length="399" mass="41774">VCATSTEFTDSNAVASNVSRHVMTGFDFQPRTRLVFGPGTIERLGALAAELRVTRPLLVADRGLVAAGHVALAQHQLTRAGIEAVPFHGLDVNPDTTMIDAGCAAARPHEVDGIIGLGGGSSMDCAKGINFLLTNGGHIEDYQGYGKAAQPLLPMIGVPTTAGTGSEAQSYAVIANATTGLKMACGDPKAAYRVAILDPELTLSQPDTVTATSGFDAIAHAIETAVTTRRSPISDCFSHEAWRLLENHYETVLNRPGDVEARAAMQLGAFYAGFAIEQSMLGAAHACANPLTAHYQVTHGVALAILLPHVVRWNGAVAESGYRALLGGGPVPGTSGERLATRLRALADAAGLPACLQVEGVMEDGLPQLAHEAAQQWTGTFNPRPFTATDALEIYRCAF</sequence>
<dbReference type="PANTHER" id="PTHR11496">
    <property type="entry name" value="ALCOHOL DEHYDROGENASE"/>
    <property type="match status" value="1"/>
</dbReference>
<evidence type="ECO:0000256" key="1">
    <source>
        <dbReference type="ARBA" id="ARBA00007358"/>
    </source>
</evidence>
<keyword evidence="2" id="KW-0560">Oxidoreductase</keyword>
<feature type="domain" description="Fe-containing alcohol dehydrogenase-like C-terminal" evidence="5">
    <location>
        <begin position="210"/>
        <end position="398"/>
    </location>
</feature>
<evidence type="ECO:0000313" key="6">
    <source>
        <dbReference type="EMBL" id="SVA05453.1"/>
    </source>
</evidence>
<reference evidence="6" key="1">
    <citation type="submission" date="2018-05" db="EMBL/GenBank/DDBJ databases">
        <authorList>
            <person name="Lanie J.A."/>
            <person name="Ng W.-L."/>
            <person name="Kazmierczak K.M."/>
            <person name="Andrzejewski T.M."/>
            <person name="Davidsen T.M."/>
            <person name="Wayne K.J."/>
            <person name="Tettelin H."/>
            <person name="Glass J.I."/>
            <person name="Rusch D."/>
            <person name="Podicherti R."/>
            <person name="Tsui H.-C.T."/>
            <person name="Winkler M.E."/>
        </authorList>
    </citation>
    <scope>NUCLEOTIDE SEQUENCE</scope>
</reference>
<dbReference type="Gene3D" id="3.40.50.1970">
    <property type="match status" value="1"/>
</dbReference>
<dbReference type="InterPro" id="IPR056798">
    <property type="entry name" value="ADH_Fe_C"/>
</dbReference>
<protein>
    <submittedName>
        <fullName evidence="6">Uncharacterized protein</fullName>
    </submittedName>
</protein>
<gene>
    <name evidence="6" type="ORF">METZ01_LOCUS58307</name>
</gene>
<evidence type="ECO:0000256" key="3">
    <source>
        <dbReference type="ARBA" id="ARBA00023027"/>
    </source>
</evidence>
<dbReference type="InterPro" id="IPR039697">
    <property type="entry name" value="Alcohol_dehydrogenase_Fe"/>
</dbReference>
<dbReference type="Pfam" id="PF25137">
    <property type="entry name" value="ADH_Fe_C"/>
    <property type="match status" value="1"/>
</dbReference>
<comment type="similarity">
    <text evidence="1">Belongs to the iron-containing alcohol dehydrogenase family.</text>
</comment>
<dbReference type="FunFam" id="3.40.50.1970:FF:000003">
    <property type="entry name" value="Alcohol dehydrogenase, iron-containing"/>
    <property type="match status" value="1"/>
</dbReference>
<dbReference type="AlphaFoldDB" id="A0A381SVU2"/>
<organism evidence="6">
    <name type="scientific">marine metagenome</name>
    <dbReference type="NCBI Taxonomy" id="408172"/>
    <lineage>
        <taxon>unclassified sequences</taxon>
        <taxon>metagenomes</taxon>
        <taxon>ecological metagenomes</taxon>
    </lineage>
</organism>
<dbReference type="EMBL" id="UINC01003341">
    <property type="protein sequence ID" value="SVA05453.1"/>
    <property type="molecule type" value="Genomic_DNA"/>
</dbReference>
<proteinExistence type="inferred from homology"/>
<keyword evidence="3" id="KW-0520">NAD</keyword>
<dbReference type="GO" id="GO:0046872">
    <property type="term" value="F:metal ion binding"/>
    <property type="evidence" value="ECO:0007669"/>
    <property type="project" value="InterPro"/>
</dbReference>
<evidence type="ECO:0000259" key="4">
    <source>
        <dbReference type="Pfam" id="PF00465"/>
    </source>
</evidence>
<dbReference type="PANTHER" id="PTHR11496:SF102">
    <property type="entry name" value="ALCOHOL DEHYDROGENASE 4"/>
    <property type="match status" value="1"/>
</dbReference>
<dbReference type="CDD" id="cd08551">
    <property type="entry name" value="Fe-ADH"/>
    <property type="match status" value="1"/>
</dbReference>
<accession>A0A381SVU2</accession>
<dbReference type="InterPro" id="IPR018211">
    <property type="entry name" value="ADH_Fe_CS"/>
</dbReference>